<dbReference type="EMBL" id="CP003261">
    <property type="protein sequence ID" value="AGK99373.1"/>
    <property type="molecule type" value="Genomic_DNA"/>
</dbReference>
<name>R4K9X4_CLOPA</name>
<protein>
    <submittedName>
        <fullName evidence="1">Uncharacterized protein</fullName>
    </submittedName>
</protein>
<dbReference type="KEGG" id="cpas:Clopa_4684"/>
<proteinExistence type="predicted"/>
<sequence>MYKKNYKLKKTISMKQFIVEFGENFSEHIKKRLLELDVRCVLTREEDENRLDLKHVEHTKFDCICDNSNNSKKEYVYGEFVVIDNILYFSEKCTENSSVMQSPIVDTVYASLSNDDSLVFGNTSLKKVDDINIDYVIDTMLTVYPEVSQRYIEILKHMSSY</sequence>
<dbReference type="AlphaFoldDB" id="R4K9X4"/>
<dbReference type="OrthoDB" id="1932408at2"/>
<dbReference type="Proteomes" id="UP000013523">
    <property type="component" value="Chromosome"/>
</dbReference>
<evidence type="ECO:0000313" key="1">
    <source>
        <dbReference type="EMBL" id="AGK99373.1"/>
    </source>
</evidence>
<reference evidence="1 2" key="1">
    <citation type="submission" date="2012-01" db="EMBL/GenBank/DDBJ databases">
        <title>Complete sequence of chromosome of Clostridium pasteurianum BC1.</title>
        <authorList>
            <consortium name="US DOE Joint Genome Institute"/>
            <person name="Lucas S."/>
            <person name="Han J."/>
            <person name="Lapidus A."/>
            <person name="Cheng J.-F."/>
            <person name="Goodwin L."/>
            <person name="Pitluck S."/>
            <person name="Peters L."/>
            <person name="Mikhailova N."/>
            <person name="Teshima H."/>
            <person name="Detter J.C."/>
            <person name="Han C."/>
            <person name="Tapia R."/>
            <person name="Land M."/>
            <person name="Hauser L."/>
            <person name="Kyrpides N."/>
            <person name="Ivanova N."/>
            <person name="Pagani I."/>
            <person name="Dunn J."/>
            <person name="Taghavi S."/>
            <person name="Francis A."/>
            <person name="van der Lelie D."/>
            <person name="Woyke T."/>
        </authorList>
    </citation>
    <scope>NUCLEOTIDE SEQUENCE [LARGE SCALE GENOMIC DNA]</scope>
    <source>
        <strain evidence="1 2">BC1</strain>
    </source>
</reference>
<dbReference type="eggNOG" id="ENOG50341U6">
    <property type="taxonomic scope" value="Bacteria"/>
</dbReference>
<gene>
    <name evidence="1" type="ORF">Clopa_4684</name>
</gene>
<organism evidence="1 2">
    <name type="scientific">Clostridium pasteurianum BC1</name>
    <dbReference type="NCBI Taxonomy" id="86416"/>
    <lineage>
        <taxon>Bacteria</taxon>
        <taxon>Bacillati</taxon>
        <taxon>Bacillota</taxon>
        <taxon>Clostridia</taxon>
        <taxon>Eubacteriales</taxon>
        <taxon>Clostridiaceae</taxon>
        <taxon>Clostridium</taxon>
    </lineage>
</organism>
<dbReference type="HOGENOM" id="CLU_1616097_0_0_9"/>
<accession>R4K9X4</accession>
<keyword evidence="2" id="KW-1185">Reference proteome</keyword>
<dbReference type="RefSeq" id="WP_015617642.1">
    <property type="nucleotide sequence ID" value="NC_021182.1"/>
</dbReference>
<dbReference type="PATRIC" id="fig|86416.3.peg.4675"/>
<evidence type="ECO:0000313" key="2">
    <source>
        <dbReference type="Proteomes" id="UP000013523"/>
    </source>
</evidence>